<name>A0A0E9TL44_ANGAN</name>
<evidence type="ECO:0000313" key="1">
    <source>
        <dbReference type="EMBL" id="JAH54389.1"/>
    </source>
</evidence>
<dbReference type="EMBL" id="GBXM01054188">
    <property type="protein sequence ID" value="JAH54389.1"/>
    <property type="molecule type" value="Transcribed_RNA"/>
</dbReference>
<dbReference type="AlphaFoldDB" id="A0A0E9TL44"/>
<organism evidence="1">
    <name type="scientific">Anguilla anguilla</name>
    <name type="common">European freshwater eel</name>
    <name type="synonym">Muraena anguilla</name>
    <dbReference type="NCBI Taxonomy" id="7936"/>
    <lineage>
        <taxon>Eukaryota</taxon>
        <taxon>Metazoa</taxon>
        <taxon>Chordata</taxon>
        <taxon>Craniata</taxon>
        <taxon>Vertebrata</taxon>
        <taxon>Euteleostomi</taxon>
        <taxon>Actinopterygii</taxon>
        <taxon>Neopterygii</taxon>
        <taxon>Teleostei</taxon>
        <taxon>Anguilliformes</taxon>
        <taxon>Anguillidae</taxon>
        <taxon>Anguilla</taxon>
    </lineage>
</organism>
<reference evidence="1" key="2">
    <citation type="journal article" date="2015" name="Fish Shellfish Immunol.">
        <title>Early steps in the European eel (Anguilla anguilla)-Vibrio vulnificus interaction in the gills: Role of the RtxA13 toxin.</title>
        <authorList>
            <person name="Callol A."/>
            <person name="Pajuelo D."/>
            <person name="Ebbesson L."/>
            <person name="Teles M."/>
            <person name="MacKenzie S."/>
            <person name="Amaro C."/>
        </authorList>
    </citation>
    <scope>NUCLEOTIDE SEQUENCE</scope>
</reference>
<protein>
    <submittedName>
        <fullName evidence="1">Uncharacterized protein</fullName>
    </submittedName>
</protein>
<proteinExistence type="predicted"/>
<sequence length="40" mass="4437">MTQVDVNMEEQLKQNDSPLIYSFSNPLSSWMDVVSTSGGT</sequence>
<reference evidence="1" key="1">
    <citation type="submission" date="2014-11" db="EMBL/GenBank/DDBJ databases">
        <authorList>
            <person name="Amaro Gonzalez C."/>
        </authorList>
    </citation>
    <scope>NUCLEOTIDE SEQUENCE</scope>
</reference>
<accession>A0A0E9TL44</accession>